<protein>
    <recommendedName>
        <fullName evidence="13">ATP synthase complex subunit 8</fullName>
    </recommendedName>
</protein>
<evidence type="ECO:0000256" key="14">
    <source>
        <dbReference type="SAM" id="Phobius"/>
    </source>
</evidence>
<evidence type="ECO:0000256" key="11">
    <source>
        <dbReference type="ARBA" id="ARBA00023136"/>
    </source>
</evidence>
<evidence type="ECO:0000256" key="8">
    <source>
        <dbReference type="ARBA" id="ARBA00022990"/>
    </source>
</evidence>
<dbReference type="InterPro" id="IPR039017">
    <property type="entry name" value="ATP8_mammal"/>
</dbReference>
<dbReference type="InterPro" id="IPR001421">
    <property type="entry name" value="ATP8_metazoa"/>
</dbReference>
<dbReference type="Pfam" id="PF00895">
    <property type="entry name" value="ATP-synt_8"/>
    <property type="match status" value="1"/>
</dbReference>
<dbReference type="GO" id="GO:0045259">
    <property type="term" value="C:proton-transporting ATP synthase complex"/>
    <property type="evidence" value="ECO:0007669"/>
    <property type="project" value="UniProtKB-KW"/>
</dbReference>
<keyword evidence="3 13" id="KW-0813">Transport</keyword>
<keyword evidence="7 14" id="KW-1133">Transmembrane helix</keyword>
<evidence type="ECO:0000256" key="13">
    <source>
        <dbReference type="RuleBase" id="RU003661"/>
    </source>
</evidence>
<evidence type="ECO:0000256" key="3">
    <source>
        <dbReference type="ARBA" id="ARBA00022448"/>
    </source>
</evidence>
<keyword evidence="10 13" id="KW-0496">Mitochondrion</keyword>
<evidence type="ECO:0000256" key="5">
    <source>
        <dbReference type="ARBA" id="ARBA00022692"/>
    </source>
</evidence>
<evidence type="ECO:0000256" key="10">
    <source>
        <dbReference type="ARBA" id="ARBA00023128"/>
    </source>
</evidence>
<geneLocation type="mitochondrion" evidence="15"/>
<name>A0A075QWD5_BURPA</name>
<evidence type="ECO:0000256" key="12">
    <source>
        <dbReference type="ARBA" id="ARBA00023310"/>
    </source>
</evidence>
<dbReference type="AlphaFoldDB" id="A0A075QWD5"/>
<keyword evidence="5 13" id="KW-0812">Transmembrane</keyword>
<keyword evidence="9 13" id="KW-0406">Ion transport</keyword>
<keyword evidence="8" id="KW-0007">Acetylation</keyword>
<keyword evidence="6 13" id="KW-0375">Hydrogen ion transport</keyword>
<organism evidence="15">
    <name type="scientific">Burramys parvus</name>
    <name type="common">Mountain pygmy possum</name>
    <dbReference type="NCBI Taxonomy" id="38600"/>
    <lineage>
        <taxon>Eukaryota</taxon>
        <taxon>Metazoa</taxon>
        <taxon>Chordata</taxon>
        <taxon>Craniata</taxon>
        <taxon>Vertebrata</taxon>
        <taxon>Euteleostomi</taxon>
        <taxon>Mammalia</taxon>
        <taxon>Metatheria</taxon>
        <taxon>Diprotodontia</taxon>
        <taxon>Burramyidae</taxon>
        <taxon>Burramys</taxon>
    </lineage>
</organism>
<dbReference type="GO" id="GO:0015986">
    <property type="term" value="P:proton motive force-driven ATP synthesis"/>
    <property type="evidence" value="ECO:0007669"/>
    <property type="project" value="InterPro"/>
</dbReference>
<evidence type="ECO:0000256" key="1">
    <source>
        <dbReference type="ARBA" id="ARBA00004304"/>
    </source>
</evidence>
<comment type="similarity">
    <text evidence="2 13">Belongs to the ATPase protein 8 family.</text>
</comment>
<proteinExistence type="inferred from homology"/>
<keyword evidence="12" id="KW-0066">ATP synthesis</keyword>
<gene>
    <name evidence="15" type="primary">ATP8</name>
</gene>
<evidence type="ECO:0000313" key="15">
    <source>
        <dbReference type="EMBL" id="AIG22958.1"/>
    </source>
</evidence>
<keyword evidence="4 13" id="KW-0138">CF(0)</keyword>
<evidence type="ECO:0000256" key="4">
    <source>
        <dbReference type="ARBA" id="ARBA00022547"/>
    </source>
</evidence>
<dbReference type="GO" id="GO:0031966">
    <property type="term" value="C:mitochondrial membrane"/>
    <property type="evidence" value="ECO:0007669"/>
    <property type="project" value="UniProtKB-SubCell"/>
</dbReference>
<dbReference type="GO" id="GO:0015078">
    <property type="term" value="F:proton transmembrane transporter activity"/>
    <property type="evidence" value="ECO:0007669"/>
    <property type="project" value="InterPro"/>
</dbReference>
<dbReference type="EMBL" id="KJ868103">
    <property type="protein sequence ID" value="AIG22958.1"/>
    <property type="molecule type" value="Genomic_DNA"/>
</dbReference>
<keyword evidence="11 14" id="KW-0472">Membrane</keyword>
<evidence type="ECO:0000256" key="2">
    <source>
        <dbReference type="ARBA" id="ARBA00008892"/>
    </source>
</evidence>
<evidence type="ECO:0000256" key="9">
    <source>
        <dbReference type="ARBA" id="ARBA00023065"/>
    </source>
</evidence>
<comment type="subcellular location">
    <subcellularLocation>
        <location evidence="1 13">Mitochondrion membrane</location>
        <topology evidence="1 13">Single-pass membrane protein</topology>
    </subcellularLocation>
</comment>
<feature type="transmembrane region" description="Helical" evidence="14">
    <location>
        <begin position="6"/>
        <end position="26"/>
    </location>
</feature>
<evidence type="ECO:0000256" key="7">
    <source>
        <dbReference type="ARBA" id="ARBA00022989"/>
    </source>
</evidence>
<sequence>MPQLDTSTWFLVITLMTISLFCVYQLKMINQTMISITPQDQKDINTKQQLPWEKSWTKIYLPPSSPLQS</sequence>
<evidence type="ECO:0000256" key="6">
    <source>
        <dbReference type="ARBA" id="ARBA00022781"/>
    </source>
</evidence>
<dbReference type="PANTHER" id="PTHR13722:SF0">
    <property type="entry name" value="ATP SYNTHASE PROTEIN 8"/>
    <property type="match status" value="1"/>
</dbReference>
<accession>A0A075QWD5</accession>
<dbReference type="PANTHER" id="PTHR13722">
    <property type="entry name" value="ATP SYNTHASE PROTEIN 8"/>
    <property type="match status" value="1"/>
</dbReference>
<reference evidence="15" key="1">
    <citation type="journal article" date="2014" name="Mol. Biol. Evol.">
        <title>Molecular phylogeny, biogeography, and habitat preference evolution of marsupials.</title>
        <authorList>
            <person name="Mitchell K.J."/>
            <person name="Pratt R.C."/>
            <person name="Watson L.N."/>
            <person name="Gibb G.C."/>
            <person name="Llamas B."/>
            <person name="Kasper M."/>
            <person name="Edson J."/>
            <person name="Hopwood B."/>
            <person name="Male D."/>
            <person name="Armstrong K."/>
            <person name="Meyer M."/>
            <person name="Hofreiter M."/>
            <person name="Austin J."/>
            <person name="Donnellan S.C."/>
            <person name="Lee M.S.Y."/>
            <person name="Phillips M.J."/>
            <person name="Cooper A."/>
        </authorList>
    </citation>
    <scope>NUCLEOTIDE SEQUENCE</scope>
</reference>